<gene>
    <name evidence="1" type="ORF">AAP_03346</name>
</gene>
<dbReference type="AlphaFoldDB" id="A0A166NQ78"/>
<dbReference type="EMBL" id="AZGZ01000013">
    <property type="protein sequence ID" value="KZZ91640.1"/>
    <property type="molecule type" value="Genomic_DNA"/>
</dbReference>
<keyword evidence="2" id="KW-1185">Reference proteome</keyword>
<protein>
    <submittedName>
        <fullName evidence="1">Uncharacterized protein</fullName>
    </submittedName>
</protein>
<dbReference type="VEuPathDB" id="FungiDB:AAP_03346"/>
<comment type="caution">
    <text evidence="1">The sequence shown here is derived from an EMBL/GenBank/DDBJ whole genome shotgun (WGS) entry which is preliminary data.</text>
</comment>
<dbReference type="Proteomes" id="UP000242877">
    <property type="component" value="Unassembled WGS sequence"/>
</dbReference>
<sequence length="54" mass="6136">MDPVPAHTHFIFATFLDAIDIAHEHLEQHPFAATILFQGVLLWALNRQDVRSAL</sequence>
<evidence type="ECO:0000313" key="2">
    <source>
        <dbReference type="Proteomes" id="UP000242877"/>
    </source>
</evidence>
<organism evidence="1 2">
    <name type="scientific">Ascosphaera apis ARSEF 7405</name>
    <dbReference type="NCBI Taxonomy" id="392613"/>
    <lineage>
        <taxon>Eukaryota</taxon>
        <taxon>Fungi</taxon>
        <taxon>Dikarya</taxon>
        <taxon>Ascomycota</taxon>
        <taxon>Pezizomycotina</taxon>
        <taxon>Eurotiomycetes</taxon>
        <taxon>Eurotiomycetidae</taxon>
        <taxon>Onygenales</taxon>
        <taxon>Ascosphaeraceae</taxon>
        <taxon>Ascosphaera</taxon>
    </lineage>
</organism>
<evidence type="ECO:0000313" key="1">
    <source>
        <dbReference type="EMBL" id="KZZ91640.1"/>
    </source>
</evidence>
<proteinExistence type="predicted"/>
<name>A0A166NQ78_9EURO</name>
<reference evidence="1 2" key="1">
    <citation type="journal article" date="2016" name="Genome Biol. Evol.">
        <title>Divergent and convergent evolution of fungal pathogenicity.</title>
        <authorList>
            <person name="Shang Y."/>
            <person name="Xiao G."/>
            <person name="Zheng P."/>
            <person name="Cen K."/>
            <person name="Zhan S."/>
            <person name="Wang C."/>
        </authorList>
    </citation>
    <scope>NUCLEOTIDE SEQUENCE [LARGE SCALE GENOMIC DNA]</scope>
    <source>
        <strain evidence="1 2">ARSEF 7405</strain>
    </source>
</reference>
<accession>A0A166NQ78</accession>